<dbReference type="OrthoDB" id="25028at2759"/>
<gene>
    <name evidence="13 14" type="primary">LOC115810673</name>
</gene>
<keyword evidence="11" id="KW-0812">Transmembrane</keyword>
<dbReference type="EC" id="3.6.1.6" evidence="6"/>
<organism evidence="12 13">
    <name type="scientific">Chanos chanos</name>
    <name type="common">Milkfish</name>
    <name type="synonym">Mugil chanos</name>
    <dbReference type="NCBI Taxonomy" id="29144"/>
    <lineage>
        <taxon>Eukaryota</taxon>
        <taxon>Metazoa</taxon>
        <taxon>Chordata</taxon>
        <taxon>Craniata</taxon>
        <taxon>Vertebrata</taxon>
        <taxon>Euteleostomi</taxon>
        <taxon>Actinopterygii</taxon>
        <taxon>Neopterygii</taxon>
        <taxon>Teleostei</taxon>
        <taxon>Ostariophysi</taxon>
        <taxon>Gonorynchiformes</taxon>
        <taxon>Chanidae</taxon>
        <taxon>Chanos</taxon>
    </lineage>
</organism>
<evidence type="ECO:0000256" key="8">
    <source>
        <dbReference type="ARBA" id="ARBA00069980"/>
    </source>
</evidence>
<dbReference type="Proteomes" id="UP000504632">
    <property type="component" value="Chromosome 4"/>
</dbReference>
<dbReference type="FunFam" id="2.120.10.100:FF:000001">
    <property type="entry name" value="Soluble calcium-activated nucleotidase 1"/>
    <property type="match status" value="1"/>
</dbReference>
<feature type="binding site" evidence="10">
    <location>
        <position position="381"/>
    </location>
    <ligand>
        <name>Ca(2+)</name>
        <dbReference type="ChEBI" id="CHEBI:29108"/>
    </ligand>
</feature>
<feature type="binding site" evidence="10">
    <location>
        <position position="269"/>
    </location>
    <ligand>
        <name>Ca(2+)</name>
        <dbReference type="ChEBI" id="CHEBI:29108"/>
    </ligand>
</feature>
<proteinExistence type="inferred from homology"/>
<dbReference type="CTD" id="445201"/>
<keyword evidence="11" id="KW-1133">Transmembrane helix</keyword>
<evidence type="ECO:0000256" key="6">
    <source>
        <dbReference type="ARBA" id="ARBA00038863"/>
    </source>
</evidence>
<feature type="binding site" evidence="10">
    <location>
        <position position="330"/>
    </location>
    <ligand>
        <name>Ca(2+)</name>
        <dbReference type="ChEBI" id="CHEBI:29108"/>
    </ligand>
</feature>
<evidence type="ECO:0000256" key="4">
    <source>
        <dbReference type="ARBA" id="ARBA00022837"/>
    </source>
</evidence>
<protein>
    <recommendedName>
        <fullName evidence="8">Soluble calcium-activated nucleotidase 1</fullName>
        <ecNumber evidence="6">3.6.1.6</ecNumber>
    </recommendedName>
    <alternativeName>
        <fullName evidence="9">Apyrase homolog</fullName>
    </alternativeName>
</protein>
<evidence type="ECO:0000313" key="12">
    <source>
        <dbReference type="Proteomes" id="UP000504632"/>
    </source>
</evidence>
<dbReference type="RefSeq" id="XP_030628524.1">
    <property type="nucleotide sequence ID" value="XM_030772664.1"/>
</dbReference>
<dbReference type="PANTHER" id="PTHR13023">
    <property type="entry name" value="APYRASE"/>
    <property type="match status" value="1"/>
</dbReference>
<dbReference type="Gene3D" id="2.120.10.100">
    <property type="entry name" value="Apyrase"/>
    <property type="match status" value="1"/>
</dbReference>
<dbReference type="GO" id="GO:0005509">
    <property type="term" value="F:calcium ion binding"/>
    <property type="evidence" value="ECO:0007669"/>
    <property type="project" value="InterPro"/>
</dbReference>
<evidence type="ECO:0000256" key="2">
    <source>
        <dbReference type="ARBA" id="ARBA00022723"/>
    </source>
</evidence>
<dbReference type="RefSeq" id="XP_030628523.1">
    <property type="nucleotide sequence ID" value="XM_030772663.1"/>
</dbReference>
<evidence type="ECO:0000256" key="7">
    <source>
        <dbReference type="ARBA" id="ARBA00052933"/>
    </source>
</evidence>
<dbReference type="GO" id="GO:0004382">
    <property type="term" value="F:GDP phosphatase activity"/>
    <property type="evidence" value="ECO:0007669"/>
    <property type="project" value="TreeGrafter"/>
</dbReference>
<comment type="catalytic activity">
    <reaction evidence="7">
        <text>a ribonucleoside 5'-diphosphate + H2O = a ribonucleoside 5'-phosphate + phosphate + H(+)</text>
        <dbReference type="Rhea" id="RHEA:36799"/>
        <dbReference type="ChEBI" id="CHEBI:15377"/>
        <dbReference type="ChEBI" id="CHEBI:15378"/>
        <dbReference type="ChEBI" id="CHEBI:43474"/>
        <dbReference type="ChEBI" id="CHEBI:57930"/>
        <dbReference type="ChEBI" id="CHEBI:58043"/>
        <dbReference type="EC" id="3.6.1.6"/>
    </reaction>
</comment>
<accession>A0A6J2V9Q9</accession>
<comment type="cofactor">
    <cofactor evidence="1 10">
        <name>Ca(2+)</name>
        <dbReference type="ChEBI" id="CHEBI:29108"/>
    </cofactor>
</comment>
<feature type="binding site" evidence="10">
    <location>
        <position position="153"/>
    </location>
    <ligand>
        <name>Ca(2+)</name>
        <dbReference type="ChEBI" id="CHEBI:29108"/>
    </ligand>
</feature>
<evidence type="ECO:0000256" key="5">
    <source>
        <dbReference type="ARBA" id="ARBA00025738"/>
    </source>
</evidence>
<keyword evidence="12" id="KW-1185">Reference proteome</keyword>
<dbReference type="SUPFAM" id="SSF101887">
    <property type="entry name" value="Apyrase"/>
    <property type="match status" value="1"/>
</dbReference>
<dbReference type="GO" id="GO:0030166">
    <property type="term" value="P:proteoglycan biosynthetic process"/>
    <property type="evidence" value="ECO:0007669"/>
    <property type="project" value="TreeGrafter"/>
</dbReference>
<dbReference type="GeneID" id="115810673"/>
<evidence type="ECO:0000256" key="3">
    <source>
        <dbReference type="ARBA" id="ARBA00022801"/>
    </source>
</evidence>
<feature type="binding site" evidence="10">
    <location>
        <position position="200"/>
    </location>
    <ligand>
        <name>Ca(2+)</name>
        <dbReference type="ChEBI" id="CHEBI:29108"/>
    </ligand>
</feature>
<sequence>MNSMRLSVRGLPSLASITSQASDPRFRFRWRAITVTMLLVLAILIYMHQTAEVGGKDDSRSVQRLDIGELKYNDTYPLSPPERTAKGIRYRIGVIADLDTNSRSQKENTWYSYLRRGHLLISESGDRVAVEWDSDIVVLESHLAEKGRGMELSELVAFNGHLYSVDDRTGVVYRIEGTHAVPWVILPDGDGRVSKGFKAEWLAVKDERLYVGGLGKEWTTTTGEVVNDNPEWVKVVGFRGDVEHENWVPQYNTLRSAAGIKPPGYLIHESAAWSDQLQRWFFLPRRASSERYDETADERRGTNLILSCPSDFSHVSVSHVGPLDPTHGFSSFKFVPDTDDQIILALKSEEDAGKIATYILAFTLDGRILLPETKIGDVKYEGLEFI</sequence>
<reference evidence="13 14" key="1">
    <citation type="submission" date="2025-04" db="UniProtKB">
        <authorList>
            <consortium name="RefSeq"/>
        </authorList>
    </citation>
    <scope>IDENTIFICATION</scope>
</reference>
<evidence type="ECO:0000256" key="10">
    <source>
        <dbReference type="PIRSR" id="PIRSR609283-1"/>
    </source>
</evidence>
<feature type="binding site" evidence="10">
    <location>
        <position position="154"/>
    </location>
    <ligand>
        <name>Ca(2+)</name>
        <dbReference type="ChEBI" id="CHEBI:29108"/>
    </ligand>
</feature>
<keyword evidence="2 10" id="KW-0479">Metal-binding</keyword>
<evidence type="ECO:0000313" key="13">
    <source>
        <dbReference type="RefSeq" id="XP_030628523.1"/>
    </source>
</evidence>
<dbReference type="GO" id="GO:0045134">
    <property type="term" value="F:UDP phosphatase activity"/>
    <property type="evidence" value="ECO:0007669"/>
    <property type="project" value="TreeGrafter"/>
</dbReference>
<name>A0A6J2V9Q9_CHACN</name>
<dbReference type="InterPro" id="IPR036258">
    <property type="entry name" value="Apyrase_sf"/>
</dbReference>
<evidence type="ECO:0000256" key="9">
    <source>
        <dbReference type="ARBA" id="ARBA00077367"/>
    </source>
</evidence>
<dbReference type="InterPro" id="IPR009283">
    <property type="entry name" value="Apyrase"/>
</dbReference>
<feature type="transmembrane region" description="Helical" evidence="11">
    <location>
        <begin position="28"/>
        <end position="47"/>
    </location>
</feature>
<dbReference type="Pfam" id="PF06079">
    <property type="entry name" value="Apyrase"/>
    <property type="match status" value="1"/>
</dbReference>
<keyword evidence="3" id="KW-0378">Hydrolase</keyword>
<evidence type="ECO:0000256" key="1">
    <source>
        <dbReference type="ARBA" id="ARBA00001913"/>
    </source>
</evidence>
<keyword evidence="11" id="KW-0472">Membrane</keyword>
<evidence type="ECO:0000256" key="11">
    <source>
        <dbReference type="SAM" id="Phobius"/>
    </source>
</evidence>
<dbReference type="AlphaFoldDB" id="A0A6J2V9Q9"/>
<evidence type="ECO:0000313" key="14">
    <source>
        <dbReference type="RefSeq" id="XP_030628524.1"/>
    </source>
</evidence>
<keyword evidence="4 10" id="KW-0106">Calcium</keyword>
<comment type="similarity">
    <text evidence="5">Belongs to the apyrase family.</text>
</comment>
<dbReference type="PANTHER" id="PTHR13023:SF3">
    <property type="entry name" value="SOLUBLE CALCIUM-ACTIVATED NUCLEOTIDASE 1"/>
    <property type="match status" value="1"/>
</dbReference>